<sequence length="144" mass="16416">MILNNPTLAQLVERRTVVVSTDKSLVFLSFAFSGVGVLEFRRHCTNNFLLSPVHCTIQPVFFIQLSIWVVVIYRLNNNEIVANEVYSFYLAMSDIAYFLSEIVDADATTLRLYLTCIRNTLEAAMCLQECDVTERIACNCFLKT</sequence>
<proteinExistence type="predicted"/>
<reference evidence="1 2" key="2">
    <citation type="journal article" date="2009" name="PLoS ONE">
        <title>An integrated genetic and cytogenetic map of the cucumber genome.</title>
        <authorList>
            <person name="Ren Y."/>
            <person name="Zhang Z."/>
            <person name="Liu J."/>
            <person name="Staub J.E."/>
            <person name="Han Y."/>
            <person name="Cheng Z."/>
            <person name="Li X."/>
            <person name="Lu J."/>
            <person name="Miao H."/>
            <person name="Kang H."/>
            <person name="Xie B."/>
            <person name="Gu X."/>
            <person name="Wang X."/>
            <person name="Du Y."/>
            <person name="Jin W."/>
            <person name="Huang S."/>
        </authorList>
    </citation>
    <scope>NUCLEOTIDE SEQUENCE [LARGE SCALE GENOMIC DNA]</scope>
    <source>
        <strain evidence="2">cv. 9930</strain>
    </source>
</reference>
<reference evidence="1 2" key="1">
    <citation type="journal article" date="2009" name="Nat. Genet.">
        <title>The genome of the cucumber, Cucumis sativus L.</title>
        <authorList>
            <person name="Huang S."/>
            <person name="Li R."/>
            <person name="Zhang Z."/>
            <person name="Li L."/>
            <person name="Gu X."/>
            <person name="Fan W."/>
            <person name="Lucas W.J."/>
            <person name="Wang X."/>
            <person name="Xie B."/>
            <person name="Ni P."/>
            <person name="Ren Y."/>
            <person name="Zhu H."/>
            <person name="Li J."/>
            <person name="Lin K."/>
            <person name="Jin W."/>
            <person name="Fei Z."/>
            <person name="Li G."/>
            <person name="Staub J."/>
            <person name="Kilian A."/>
            <person name="van der Vossen E.A."/>
            <person name="Wu Y."/>
            <person name="Guo J."/>
            <person name="He J."/>
            <person name="Jia Z."/>
            <person name="Ren Y."/>
            <person name="Tian G."/>
            <person name="Lu Y."/>
            <person name="Ruan J."/>
            <person name="Qian W."/>
            <person name="Wang M."/>
            <person name="Huang Q."/>
            <person name="Li B."/>
            <person name="Xuan Z."/>
            <person name="Cao J."/>
            <person name="Asan"/>
            <person name="Wu Z."/>
            <person name="Zhang J."/>
            <person name="Cai Q."/>
            <person name="Bai Y."/>
            <person name="Zhao B."/>
            <person name="Han Y."/>
            <person name="Li Y."/>
            <person name="Li X."/>
            <person name="Wang S."/>
            <person name="Shi Q."/>
            <person name="Liu S."/>
            <person name="Cho W.K."/>
            <person name="Kim J.Y."/>
            <person name="Xu Y."/>
            <person name="Heller-Uszynska K."/>
            <person name="Miao H."/>
            <person name="Cheng Z."/>
            <person name="Zhang S."/>
            <person name="Wu J."/>
            <person name="Yang Y."/>
            <person name="Kang H."/>
            <person name="Li M."/>
            <person name="Liang H."/>
            <person name="Ren X."/>
            <person name="Shi Z."/>
            <person name="Wen M."/>
            <person name="Jian M."/>
            <person name="Yang H."/>
            <person name="Zhang G."/>
            <person name="Yang Z."/>
            <person name="Chen R."/>
            <person name="Liu S."/>
            <person name="Li J."/>
            <person name="Ma L."/>
            <person name="Liu H."/>
            <person name="Zhou Y."/>
            <person name="Zhao J."/>
            <person name="Fang X."/>
            <person name="Li G."/>
            <person name="Fang L."/>
            <person name="Li Y."/>
            <person name="Liu D."/>
            <person name="Zheng H."/>
            <person name="Zhang Y."/>
            <person name="Qin N."/>
            <person name="Li Z."/>
            <person name="Yang G."/>
            <person name="Yang S."/>
            <person name="Bolund L."/>
            <person name="Kristiansen K."/>
            <person name="Zheng H."/>
            <person name="Li S."/>
            <person name="Zhang X."/>
            <person name="Yang H."/>
            <person name="Wang J."/>
            <person name="Sun R."/>
            <person name="Zhang B."/>
            <person name="Jiang S."/>
            <person name="Wang J."/>
            <person name="Du Y."/>
            <person name="Li S."/>
        </authorList>
    </citation>
    <scope>NUCLEOTIDE SEQUENCE [LARGE SCALE GENOMIC DNA]</scope>
    <source>
        <strain evidence="2">cv. 9930</strain>
    </source>
</reference>
<dbReference type="AlphaFoldDB" id="A0A0A0L713"/>
<keyword evidence="2" id="KW-1185">Reference proteome</keyword>
<evidence type="ECO:0000313" key="1">
    <source>
        <dbReference type="EMBL" id="KGN57508.1"/>
    </source>
</evidence>
<reference evidence="1 2" key="4">
    <citation type="journal article" date="2011" name="BMC Genomics">
        <title>RNA-Seq improves annotation of protein-coding genes in the cucumber genome.</title>
        <authorList>
            <person name="Li Z."/>
            <person name="Zhang Z."/>
            <person name="Yan P."/>
            <person name="Huang S."/>
            <person name="Fei Z."/>
            <person name="Lin K."/>
        </authorList>
    </citation>
    <scope>NUCLEOTIDE SEQUENCE [LARGE SCALE GENOMIC DNA]</scope>
    <source>
        <strain evidence="2">cv. 9930</strain>
    </source>
</reference>
<dbReference type="Proteomes" id="UP000029981">
    <property type="component" value="Chromosome 3"/>
</dbReference>
<organism evidence="1 2">
    <name type="scientific">Cucumis sativus</name>
    <name type="common">Cucumber</name>
    <dbReference type="NCBI Taxonomy" id="3659"/>
    <lineage>
        <taxon>Eukaryota</taxon>
        <taxon>Viridiplantae</taxon>
        <taxon>Streptophyta</taxon>
        <taxon>Embryophyta</taxon>
        <taxon>Tracheophyta</taxon>
        <taxon>Spermatophyta</taxon>
        <taxon>Magnoliopsida</taxon>
        <taxon>eudicotyledons</taxon>
        <taxon>Gunneridae</taxon>
        <taxon>Pentapetalae</taxon>
        <taxon>rosids</taxon>
        <taxon>fabids</taxon>
        <taxon>Cucurbitales</taxon>
        <taxon>Cucurbitaceae</taxon>
        <taxon>Benincaseae</taxon>
        <taxon>Cucumis</taxon>
    </lineage>
</organism>
<accession>A0A0A0L713</accession>
<dbReference type="EMBL" id="CM002924">
    <property type="protein sequence ID" value="KGN57508.1"/>
    <property type="molecule type" value="Genomic_DNA"/>
</dbReference>
<gene>
    <name evidence="1" type="ORF">Csa_3G200190</name>
</gene>
<protein>
    <submittedName>
        <fullName evidence="1">Uncharacterized protein</fullName>
    </submittedName>
</protein>
<name>A0A0A0L713_CUCSA</name>
<dbReference type="Gramene" id="KGN57508">
    <property type="protein sequence ID" value="KGN57508"/>
    <property type="gene ID" value="Csa_3G200190"/>
</dbReference>
<evidence type="ECO:0000313" key="2">
    <source>
        <dbReference type="Proteomes" id="UP000029981"/>
    </source>
</evidence>
<reference evidence="1 2" key="3">
    <citation type="journal article" date="2010" name="BMC Genomics">
        <title>Transcriptome sequencing and comparative analysis of cucumber flowers with different sex types.</title>
        <authorList>
            <person name="Guo S."/>
            <person name="Zheng Y."/>
            <person name="Joung J.G."/>
            <person name="Liu S."/>
            <person name="Zhang Z."/>
            <person name="Crasta O.R."/>
            <person name="Sobral B.W."/>
            <person name="Xu Y."/>
            <person name="Huang S."/>
            <person name="Fei Z."/>
        </authorList>
    </citation>
    <scope>NUCLEOTIDE SEQUENCE [LARGE SCALE GENOMIC DNA]</scope>
    <source>
        <strain evidence="2">cv. 9930</strain>
    </source>
</reference>